<accession>A0A0A9FWY2</accession>
<protein>
    <submittedName>
        <fullName evidence="1">Uncharacterized protein</fullName>
    </submittedName>
</protein>
<dbReference type="AlphaFoldDB" id="A0A0A9FWY2"/>
<evidence type="ECO:0000313" key="1">
    <source>
        <dbReference type="EMBL" id="JAE16772.1"/>
    </source>
</evidence>
<reference evidence="1" key="2">
    <citation type="journal article" date="2015" name="Data Brief">
        <title>Shoot transcriptome of the giant reed, Arundo donax.</title>
        <authorList>
            <person name="Barrero R.A."/>
            <person name="Guerrero F.D."/>
            <person name="Moolhuijzen P."/>
            <person name="Goolsby J.A."/>
            <person name="Tidwell J."/>
            <person name="Bellgard S.E."/>
            <person name="Bellgard M.I."/>
        </authorList>
    </citation>
    <scope>NUCLEOTIDE SEQUENCE</scope>
    <source>
        <tissue evidence="1">Shoot tissue taken approximately 20 cm above the soil surface</tissue>
    </source>
</reference>
<organism evidence="1">
    <name type="scientific">Arundo donax</name>
    <name type="common">Giant reed</name>
    <name type="synonym">Donax arundinaceus</name>
    <dbReference type="NCBI Taxonomy" id="35708"/>
    <lineage>
        <taxon>Eukaryota</taxon>
        <taxon>Viridiplantae</taxon>
        <taxon>Streptophyta</taxon>
        <taxon>Embryophyta</taxon>
        <taxon>Tracheophyta</taxon>
        <taxon>Spermatophyta</taxon>
        <taxon>Magnoliopsida</taxon>
        <taxon>Liliopsida</taxon>
        <taxon>Poales</taxon>
        <taxon>Poaceae</taxon>
        <taxon>PACMAD clade</taxon>
        <taxon>Arundinoideae</taxon>
        <taxon>Arundineae</taxon>
        <taxon>Arundo</taxon>
    </lineage>
</organism>
<name>A0A0A9FWY2_ARUDO</name>
<reference evidence="1" key="1">
    <citation type="submission" date="2014-09" db="EMBL/GenBank/DDBJ databases">
        <authorList>
            <person name="Magalhaes I.L.F."/>
            <person name="Oliveira U."/>
            <person name="Santos F.R."/>
            <person name="Vidigal T.H.D.A."/>
            <person name="Brescovit A.D."/>
            <person name="Santos A.J."/>
        </authorList>
    </citation>
    <scope>NUCLEOTIDE SEQUENCE</scope>
    <source>
        <tissue evidence="1">Shoot tissue taken approximately 20 cm above the soil surface</tissue>
    </source>
</reference>
<proteinExistence type="predicted"/>
<dbReference type="EMBL" id="GBRH01181124">
    <property type="protein sequence ID" value="JAE16772.1"/>
    <property type="molecule type" value="Transcribed_RNA"/>
</dbReference>
<sequence>MGNFGSRSGAPPPPPRLFTAIYTGCRRRITIGTLVGLRAPLHRHCHRWRCQRRLSGTGPWR</sequence>